<dbReference type="EMBL" id="JBHTLK010000049">
    <property type="protein sequence ID" value="MFD1147887.1"/>
    <property type="molecule type" value="Genomic_DNA"/>
</dbReference>
<proteinExistence type="predicted"/>
<reference evidence="2" key="1">
    <citation type="journal article" date="2019" name="Int. J. Syst. Evol. Microbiol.">
        <title>The Global Catalogue of Microorganisms (GCM) 10K type strain sequencing project: providing services to taxonomists for standard genome sequencing and annotation.</title>
        <authorList>
            <consortium name="The Broad Institute Genomics Platform"/>
            <consortium name="The Broad Institute Genome Sequencing Center for Infectious Disease"/>
            <person name="Wu L."/>
            <person name="Ma J."/>
        </authorList>
    </citation>
    <scope>NUCLEOTIDE SEQUENCE [LARGE SCALE GENOMIC DNA]</scope>
    <source>
        <strain evidence="2">CCUG 60214</strain>
    </source>
</reference>
<keyword evidence="2" id="KW-1185">Reference proteome</keyword>
<gene>
    <name evidence="1" type="ORF">ACFQ3T_12185</name>
</gene>
<evidence type="ECO:0000313" key="2">
    <source>
        <dbReference type="Proteomes" id="UP001597168"/>
    </source>
</evidence>
<accession>A0ABW3QSU9</accession>
<dbReference type="Proteomes" id="UP001597168">
    <property type="component" value="Unassembled WGS sequence"/>
</dbReference>
<evidence type="ECO:0000313" key="1">
    <source>
        <dbReference type="EMBL" id="MFD1147887.1"/>
    </source>
</evidence>
<organism evidence="1 2">
    <name type="scientific">Saccharothrix hoggarensis</name>
    <dbReference type="NCBI Taxonomy" id="913853"/>
    <lineage>
        <taxon>Bacteria</taxon>
        <taxon>Bacillati</taxon>
        <taxon>Actinomycetota</taxon>
        <taxon>Actinomycetes</taxon>
        <taxon>Pseudonocardiales</taxon>
        <taxon>Pseudonocardiaceae</taxon>
        <taxon>Saccharothrix</taxon>
    </lineage>
</organism>
<protein>
    <submittedName>
        <fullName evidence="1">Uncharacterized protein</fullName>
    </submittedName>
</protein>
<comment type="caution">
    <text evidence="1">The sequence shown here is derived from an EMBL/GenBank/DDBJ whole genome shotgun (WGS) entry which is preliminary data.</text>
</comment>
<name>A0ABW3QSU9_9PSEU</name>
<dbReference type="RefSeq" id="WP_380723349.1">
    <property type="nucleotide sequence ID" value="NZ_JBHTLK010000049.1"/>
</dbReference>
<sequence length="461" mass="50566">MAMVLGAEEIDSALLIEMLLPVLWLSRLEAFAVNSSVEGAMVLHHAYEQFGITSYVYTVTFSITDSSTDWSTKYGRLDPRWDAGVLDGHCLLWLPQSGRVVDATVEQFSTAPGSMPQLLVGRGTSLTPPERTSAGGGLAAGTLLPVLSPVGLLHYELTGPEYRDLVSSSLTQEANEQYRRAGVNLASRALTLLRVGPVAERVRKVPYPRLHALLDAVGNAEFVVEPNGDFFFTIRSDDVERSLRLDAITIEVVDALVSRYPEDREPRPGPEHDLVKETLSDVATEARVLRSGTTATGGGDVPIVLFEPRGAVGVQVRGFATLEAQAEGIIMAGFSRFLPNFTAVPRLSSWSVRHTPDGLELWDGGGIWARAELSVDDEWLAAAEAHQMVRVIYGVFVGVRVPHGRVSYTDADREVELVRARHSGIVAVAEIPWAGKHKAPGSRWWHWNRRTASRWTVRRTS</sequence>